<organism evidence="1 2">
    <name type="scientific">Mycena rosella</name>
    <name type="common">Pink bonnet</name>
    <name type="synonym">Agaricus rosellus</name>
    <dbReference type="NCBI Taxonomy" id="1033263"/>
    <lineage>
        <taxon>Eukaryota</taxon>
        <taxon>Fungi</taxon>
        <taxon>Dikarya</taxon>
        <taxon>Basidiomycota</taxon>
        <taxon>Agaricomycotina</taxon>
        <taxon>Agaricomycetes</taxon>
        <taxon>Agaricomycetidae</taxon>
        <taxon>Agaricales</taxon>
        <taxon>Marasmiineae</taxon>
        <taxon>Mycenaceae</taxon>
        <taxon>Mycena</taxon>
    </lineage>
</organism>
<sequence length="133" mass="14608">MSSLMFSADDGPVAPFFQPFSLPNLTSLGVATFQLSGIDLLDLHARSNFPLTRLELADLRLDADGLLPFLRCLPTLRSLALVYCDCVEDRLFDALTWKPGPSPSSEITLLHLTHLTLETHADLSRGISPSAWL</sequence>
<gene>
    <name evidence="1" type="ORF">B0H17DRAFT_1328615</name>
</gene>
<dbReference type="Gene3D" id="3.80.10.10">
    <property type="entry name" value="Ribonuclease Inhibitor"/>
    <property type="match status" value="1"/>
</dbReference>
<dbReference type="InterPro" id="IPR032675">
    <property type="entry name" value="LRR_dom_sf"/>
</dbReference>
<keyword evidence="2" id="KW-1185">Reference proteome</keyword>
<comment type="caution">
    <text evidence="1">The sequence shown here is derived from an EMBL/GenBank/DDBJ whole genome shotgun (WGS) entry which is preliminary data.</text>
</comment>
<dbReference type="EMBL" id="JARKIE010000026">
    <property type="protein sequence ID" value="KAJ7698267.1"/>
    <property type="molecule type" value="Genomic_DNA"/>
</dbReference>
<evidence type="ECO:0000313" key="2">
    <source>
        <dbReference type="Proteomes" id="UP001221757"/>
    </source>
</evidence>
<proteinExistence type="predicted"/>
<dbReference type="SUPFAM" id="SSF52047">
    <property type="entry name" value="RNI-like"/>
    <property type="match status" value="1"/>
</dbReference>
<protein>
    <submittedName>
        <fullName evidence="1">Uncharacterized protein</fullName>
    </submittedName>
</protein>
<name>A0AAD7DRS8_MYCRO</name>
<evidence type="ECO:0000313" key="1">
    <source>
        <dbReference type="EMBL" id="KAJ7698267.1"/>
    </source>
</evidence>
<accession>A0AAD7DRS8</accession>
<reference evidence="1" key="1">
    <citation type="submission" date="2023-03" db="EMBL/GenBank/DDBJ databases">
        <title>Massive genome expansion in bonnet fungi (Mycena s.s.) driven by repeated elements and novel gene families across ecological guilds.</title>
        <authorList>
            <consortium name="Lawrence Berkeley National Laboratory"/>
            <person name="Harder C.B."/>
            <person name="Miyauchi S."/>
            <person name="Viragh M."/>
            <person name="Kuo A."/>
            <person name="Thoen E."/>
            <person name="Andreopoulos B."/>
            <person name="Lu D."/>
            <person name="Skrede I."/>
            <person name="Drula E."/>
            <person name="Henrissat B."/>
            <person name="Morin E."/>
            <person name="Kohler A."/>
            <person name="Barry K."/>
            <person name="LaButti K."/>
            <person name="Morin E."/>
            <person name="Salamov A."/>
            <person name="Lipzen A."/>
            <person name="Mereny Z."/>
            <person name="Hegedus B."/>
            <person name="Baldrian P."/>
            <person name="Stursova M."/>
            <person name="Weitz H."/>
            <person name="Taylor A."/>
            <person name="Grigoriev I.V."/>
            <person name="Nagy L.G."/>
            <person name="Martin F."/>
            <person name="Kauserud H."/>
        </authorList>
    </citation>
    <scope>NUCLEOTIDE SEQUENCE</scope>
    <source>
        <strain evidence="1">CBHHK067</strain>
    </source>
</reference>
<dbReference type="AlphaFoldDB" id="A0AAD7DRS8"/>
<dbReference type="Proteomes" id="UP001221757">
    <property type="component" value="Unassembled WGS sequence"/>
</dbReference>